<keyword evidence="1" id="KW-0670">Pyruvate</keyword>
<keyword evidence="1" id="KW-0808">Transferase</keyword>
<protein>
    <submittedName>
        <fullName evidence="1">Phosphoenolpyruvate--glucose-phosphotransferase regulator</fullName>
    </submittedName>
</protein>
<dbReference type="Gene3D" id="3.40.390.10">
    <property type="entry name" value="Collagenase (Catalytic Domain)"/>
    <property type="match status" value="1"/>
</dbReference>
<dbReference type="InterPro" id="IPR024079">
    <property type="entry name" value="MetalloPept_cat_dom_sf"/>
</dbReference>
<dbReference type="GO" id="GO:0008237">
    <property type="term" value="F:metallopeptidase activity"/>
    <property type="evidence" value="ECO:0007669"/>
    <property type="project" value="InterPro"/>
</dbReference>
<dbReference type="Proteomes" id="UP000254537">
    <property type="component" value="Chromosome"/>
</dbReference>
<dbReference type="SUPFAM" id="SSF55486">
    <property type="entry name" value="Metalloproteases ('zincins'), catalytic domain"/>
    <property type="match status" value="1"/>
</dbReference>
<dbReference type="InterPro" id="IPR042252">
    <property type="entry name" value="MtfA_N"/>
</dbReference>
<reference evidence="1 2" key="1">
    <citation type="submission" date="2018-07" db="EMBL/GenBank/DDBJ databases">
        <title>Crenobacter cavernae sp. nov., isolated from a karst cave.</title>
        <authorList>
            <person name="Zhu H."/>
        </authorList>
    </citation>
    <scope>NUCLEOTIDE SEQUENCE [LARGE SCALE GENOMIC DNA]</scope>
    <source>
        <strain evidence="1 2">K1W11S-77</strain>
    </source>
</reference>
<name>A0A345Y817_9NEIS</name>
<dbReference type="OrthoDB" id="9786424at2"/>
<dbReference type="CDD" id="cd20169">
    <property type="entry name" value="Peptidase_M90_mtfA"/>
    <property type="match status" value="1"/>
</dbReference>
<dbReference type="EMBL" id="CP031337">
    <property type="protein sequence ID" value="AXK40069.1"/>
    <property type="molecule type" value="Genomic_DNA"/>
</dbReference>
<dbReference type="InterPro" id="IPR010384">
    <property type="entry name" value="MtfA_fam"/>
</dbReference>
<dbReference type="GO" id="GO:0004177">
    <property type="term" value="F:aminopeptidase activity"/>
    <property type="evidence" value="ECO:0007669"/>
    <property type="project" value="TreeGrafter"/>
</dbReference>
<dbReference type="GO" id="GO:0005829">
    <property type="term" value="C:cytosol"/>
    <property type="evidence" value="ECO:0007669"/>
    <property type="project" value="TreeGrafter"/>
</dbReference>
<gene>
    <name evidence="1" type="ORF">DWG20_11800</name>
</gene>
<sequence length="271" mass="29803">MGWFGWGRRAAGRETRGARRERLVALASTLPLCRGLPPDKLSGLAGLGAFVLDDKDFVAAGGLAWHDGIGELIALQAALPALELGEMALEGWREIIVYPDAFVARDLWVDEAGVMHEGEQVLVGQARHDGPVVLSAPDAADSPLLDGWNVVIHEIAHKLDMLSGDANGCPPLHKGMSRDEWAEDWGRDFERFNAMLDAGRENWLDPYAAEHPAEFFAVLSESFFEAPHWVRDDFPALYRQLSLFYRQDPAARLARLPLSVLLPDAGHGQGH</sequence>
<accession>A0A345Y817</accession>
<dbReference type="GO" id="GO:0016740">
    <property type="term" value="F:transferase activity"/>
    <property type="evidence" value="ECO:0007669"/>
    <property type="project" value="UniProtKB-KW"/>
</dbReference>
<dbReference type="AlphaFoldDB" id="A0A345Y817"/>
<evidence type="ECO:0000313" key="1">
    <source>
        <dbReference type="EMBL" id="AXK40069.1"/>
    </source>
</evidence>
<dbReference type="KEGG" id="ccah:DWG20_11800"/>
<dbReference type="RefSeq" id="WP_115433999.1">
    <property type="nucleotide sequence ID" value="NZ_CP031337.1"/>
</dbReference>
<proteinExistence type="predicted"/>
<evidence type="ECO:0000313" key="2">
    <source>
        <dbReference type="Proteomes" id="UP000254537"/>
    </source>
</evidence>
<dbReference type="PANTHER" id="PTHR30164">
    <property type="entry name" value="MTFA PEPTIDASE"/>
    <property type="match status" value="1"/>
</dbReference>
<dbReference type="Pfam" id="PF06167">
    <property type="entry name" value="Peptidase_M90"/>
    <property type="match status" value="1"/>
</dbReference>
<dbReference type="PANTHER" id="PTHR30164:SF2">
    <property type="entry name" value="PROTEIN MTFA"/>
    <property type="match status" value="1"/>
</dbReference>
<dbReference type="Gene3D" id="1.10.472.150">
    <property type="entry name" value="Glucose-regulated metallo-peptidase M90, N-terminal domain"/>
    <property type="match status" value="1"/>
</dbReference>
<organism evidence="1 2">
    <name type="scientific">Crenobacter cavernae</name>
    <dbReference type="NCBI Taxonomy" id="2290923"/>
    <lineage>
        <taxon>Bacteria</taxon>
        <taxon>Pseudomonadati</taxon>
        <taxon>Pseudomonadota</taxon>
        <taxon>Betaproteobacteria</taxon>
        <taxon>Neisseriales</taxon>
        <taxon>Neisseriaceae</taxon>
        <taxon>Crenobacter</taxon>
    </lineage>
</organism>